<gene>
    <name evidence="2" type="primary">WDR73</name>
</gene>
<reference evidence="2" key="1">
    <citation type="submission" date="2025-08" db="UniProtKB">
        <authorList>
            <consortium name="RefSeq"/>
        </authorList>
    </citation>
    <scope>IDENTIFICATION</scope>
    <source>
        <tissue evidence="2">Ear skin</tissue>
    </source>
</reference>
<evidence type="ECO:0000313" key="1">
    <source>
        <dbReference type="Proteomes" id="UP000694856"/>
    </source>
</evidence>
<proteinExistence type="predicted"/>
<evidence type="ECO:0000313" key="2">
    <source>
        <dbReference type="RefSeq" id="XP_032325345.1"/>
    </source>
</evidence>
<sequence>MFVFFHRMPRRHAGSRKGWYARRRKSVIKGMKQMQLQDKTPLPTTQQVQQLIQHANHIANTTDHPQTSLMFLVVGLACSIAVTPVPGARGNVFLSWAQSYAEFYNSSDCWVCSAMPLSVGSLPWWVAPLQTKDFSAVCDFLRQQKEIYSMLKSQNVSALAWCSQSDCNSEVIFDVNVTNMEAMDIYLHELNFTKKNGKGGRNRTVRFQDKFYQIWDQFMWMTPETGQLINSADICWEQKEQRCGYNHMNLSNKDWRYMGKIAPRLCKQIVDVTFDCNKPFSWPGSDWNNPGLRWSAPNGTRWLCGKNVWPWLPVGWVGRCTLGFVMAPGRIVKTVDSVPANLPNLHARWGRSVFDWYDYLASIFIPPLGNIDIMTKVDALTNFTQKALLDVRWAIEDLNEEQKQMRKAVIQNRMALDITTAAQGGTCAIIKVECCVFIPDLPENVSRAVEDIQRQVKAMDHPKSPLF</sequence>
<dbReference type="CTD" id="84942"/>
<dbReference type="Proteomes" id="UP000694856">
    <property type="component" value="Chromosome 27"/>
</dbReference>
<name>A0A8B8S6G7_CAMFR</name>
<dbReference type="AlphaFoldDB" id="A0A8B8S6G7"/>
<protein>
    <submittedName>
        <fullName evidence="2">WD repeat-containing protein 73 isoform X2</fullName>
    </submittedName>
</protein>
<organism evidence="1 2">
    <name type="scientific">Camelus ferus</name>
    <name type="common">Wild bactrian camel</name>
    <name type="synonym">Camelus bactrianus ferus</name>
    <dbReference type="NCBI Taxonomy" id="419612"/>
    <lineage>
        <taxon>Eukaryota</taxon>
        <taxon>Metazoa</taxon>
        <taxon>Chordata</taxon>
        <taxon>Craniata</taxon>
        <taxon>Vertebrata</taxon>
        <taxon>Euteleostomi</taxon>
        <taxon>Mammalia</taxon>
        <taxon>Eutheria</taxon>
        <taxon>Laurasiatheria</taxon>
        <taxon>Artiodactyla</taxon>
        <taxon>Tylopoda</taxon>
        <taxon>Camelidae</taxon>
        <taxon>Camelus</taxon>
    </lineage>
</organism>
<dbReference type="PANTHER" id="PTHR10424:SF8">
    <property type="entry name" value="ENDOGENOUS RETROVIRUS GROUP PABLB MEMBER 1 ENV POLYPROTEIN"/>
    <property type="match status" value="1"/>
</dbReference>
<keyword evidence="1" id="KW-1185">Reference proteome</keyword>
<dbReference type="InterPro" id="IPR018154">
    <property type="entry name" value="TLV/ENV_coat_polyprotein"/>
</dbReference>
<dbReference type="Gene3D" id="1.10.287.210">
    <property type="match status" value="1"/>
</dbReference>
<dbReference type="Pfam" id="PF00429">
    <property type="entry name" value="TLV_coat"/>
    <property type="match status" value="1"/>
</dbReference>
<dbReference type="PANTHER" id="PTHR10424">
    <property type="entry name" value="VIRAL ENVELOPE PROTEIN"/>
    <property type="match status" value="1"/>
</dbReference>
<dbReference type="GeneID" id="102523628"/>
<dbReference type="SUPFAM" id="SSF58069">
    <property type="entry name" value="Virus ectodomain"/>
    <property type="match status" value="1"/>
</dbReference>
<accession>A0A8B8S6G7</accession>
<dbReference type="RefSeq" id="XP_032325345.1">
    <property type="nucleotide sequence ID" value="XM_032469454.1"/>
</dbReference>